<sequence>MNTPLLVLVGVSGAGKTSVGRLLADTLGVDFLEADDIVENTLGAPIAELVIRNAPGLAEARRNAALRVLTSPGAVVTLGASQIEDEQTLRALHDAKAQGTRVVELSVEISELARRQGLNAPRSLALGAPRAQLAMMMKTLRARYLDVADSSVQTGGREPRQIAESIVRECRLTGDS</sequence>
<keyword evidence="7" id="KW-0460">Magnesium</keyword>
<dbReference type="PRINTS" id="PR01100">
    <property type="entry name" value="SHIKIMTKNASE"/>
</dbReference>
<dbReference type="InterPro" id="IPR000623">
    <property type="entry name" value="Shikimate_kinase/TSH1"/>
</dbReference>
<evidence type="ECO:0000313" key="9">
    <source>
        <dbReference type="Proteomes" id="UP000013015"/>
    </source>
</evidence>
<dbReference type="UniPathway" id="UPA00053">
    <property type="reaction ID" value="UER00088"/>
</dbReference>
<dbReference type="PANTHER" id="PTHR21087">
    <property type="entry name" value="SHIKIMATE KINASE"/>
    <property type="match status" value="1"/>
</dbReference>
<dbReference type="Proteomes" id="UP000013015">
    <property type="component" value="Unassembled WGS sequence"/>
</dbReference>
<dbReference type="HOGENOM" id="CLU_057607_3_1_11"/>
<dbReference type="InterPro" id="IPR027417">
    <property type="entry name" value="P-loop_NTPase"/>
</dbReference>
<evidence type="ECO:0000256" key="1">
    <source>
        <dbReference type="ARBA" id="ARBA00022605"/>
    </source>
</evidence>
<feature type="binding site" evidence="7">
    <location>
        <position position="17"/>
    </location>
    <ligand>
        <name>Mg(2+)</name>
        <dbReference type="ChEBI" id="CHEBI:18420"/>
    </ligand>
</feature>
<dbReference type="AlphaFoldDB" id="N6X9R0"/>
<dbReference type="HAMAP" id="MF_00109">
    <property type="entry name" value="Shikimate_kinase"/>
    <property type="match status" value="1"/>
</dbReference>
<comment type="cofactor">
    <cofactor evidence="7">
        <name>Mg(2+)</name>
        <dbReference type="ChEBI" id="CHEBI:18420"/>
    </cofactor>
    <text evidence="7">Binds 1 Mg(2+) ion per subunit.</text>
</comment>
<dbReference type="GO" id="GO:0009073">
    <property type="term" value="P:aromatic amino acid family biosynthetic process"/>
    <property type="evidence" value="ECO:0007669"/>
    <property type="project" value="UniProtKB-KW"/>
</dbReference>
<dbReference type="GO" id="GO:0009423">
    <property type="term" value="P:chorismate biosynthetic process"/>
    <property type="evidence" value="ECO:0007669"/>
    <property type="project" value="UniProtKB-UniRule"/>
</dbReference>
<dbReference type="InterPro" id="IPR031322">
    <property type="entry name" value="Shikimate/glucono_kinase"/>
</dbReference>
<keyword evidence="7" id="KW-0963">Cytoplasm</keyword>
<dbReference type="Pfam" id="PF01202">
    <property type="entry name" value="SKI"/>
    <property type="match status" value="1"/>
</dbReference>
<evidence type="ECO:0000256" key="7">
    <source>
        <dbReference type="HAMAP-Rule" id="MF_00109"/>
    </source>
</evidence>
<dbReference type="PANTHER" id="PTHR21087:SF16">
    <property type="entry name" value="SHIKIMATE KINASE 1, CHLOROPLASTIC"/>
    <property type="match status" value="1"/>
</dbReference>
<dbReference type="GO" id="GO:0004765">
    <property type="term" value="F:shikimate kinase activity"/>
    <property type="evidence" value="ECO:0007669"/>
    <property type="project" value="UniProtKB-UniRule"/>
</dbReference>
<keyword evidence="9" id="KW-1185">Reference proteome</keyword>
<comment type="catalytic activity">
    <reaction evidence="7">
        <text>shikimate + ATP = 3-phosphoshikimate + ADP + H(+)</text>
        <dbReference type="Rhea" id="RHEA:13121"/>
        <dbReference type="ChEBI" id="CHEBI:15378"/>
        <dbReference type="ChEBI" id="CHEBI:30616"/>
        <dbReference type="ChEBI" id="CHEBI:36208"/>
        <dbReference type="ChEBI" id="CHEBI:145989"/>
        <dbReference type="ChEBI" id="CHEBI:456216"/>
        <dbReference type="EC" id="2.7.1.71"/>
    </reaction>
</comment>
<evidence type="ECO:0000256" key="6">
    <source>
        <dbReference type="ARBA" id="ARBA00023141"/>
    </source>
</evidence>
<dbReference type="SUPFAM" id="SSF52540">
    <property type="entry name" value="P-loop containing nucleoside triphosphate hydrolases"/>
    <property type="match status" value="1"/>
</dbReference>
<dbReference type="GO" id="GO:0000287">
    <property type="term" value="F:magnesium ion binding"/>
    <property type="evidence" value="ECO:0007669"/>
    <property type="project" value="UniProtKB-UniRule"/>
</dbReference>
<keyword evidence="3 7" id="KW-0547">Nucleotide-binding</keyword>
<gene>
    <name evidence="7" type="primary">aroK</name>
    <name evidence="8" type="ORF">HMPREF9004_1374</name>
</gene>
<evidence type="ECO:0000256" key="5">
    <source>
        <dbReference type="ARBA" id="ARBA00022840"/>
    </source>
</evidence>
<keyword evidence="6 7" id="KW-0057">Aromatic amino acid biosynthesis</keyword>
<name>N6X9R0_9ACTO</name>
<dbReference type="PATRIC" id="fig|888050.3.peg.1312"/>
<keyword evidence="1 7" id="KW-0028">Amino-acid biosynthesis</keyword>
<dbReference type="GO" id="GO:0005524">
    <property type="term" value="F:ATP binding"/>
    <property type="evidence" value="ECO:0007669"/>
    <property type="project" value="UniProtKB-UniRule"/>
</dbReference>
<dbReference type="RefSeq" id="WP_005963644.1">
    <property type="nucleotide sequence ID" value="NZ_CP040505.1"/>
</dbReference>
<proteinExistence type="inferred from homology"/>
<feature type="binding site" evidence="7">
    <location>
        <begin position="13"/>
        <end position="18"/>
    </location>
    <ligand>
        <name>ATP</name>
        <dbReference type="ChEBI" id="CHEBI:30616"/>
    </ligand>
</feature>
<organism evidence="8 9">
    <name type="scientific">Schaalia cardiffensis F0333</name>
    <dbReference type="NCBI Taxonomy" id="888050"/>
    <lineage>
        <taxon>Bacteria</taxon>
        <taxon>Bacillati</taxon>
        <taxon>Actinomycetota</taxon>
        <taxon>Actinomycetes</taxon>
        <taxon>Actinomycetales</taxon>
        <taxon>Actinomycetaceae</taxon>
        <taxon>Schaalia</taxon>
    </lineage>
</organism>
<dbReference type="STRING" id="888050.HMPREF9004_1374"/>
<dbReference type="Gene3D" id="3.40.50.300">
    <property type="entry name" value="P-loop containing nucleotide triphosphate hydrolases"/>
    <property type="match status" value="1"/>
</dbReference>
<comment type="subcellular location">
    <subcellularLocation>
        <location evidence="7">Cytoplasm</location>
    </subcellularLocation>
</comment>
<keyword evidence="2 7" id="KW-0808">Transferase</keyword>
<feature type="binding site" evidence="7">
    <location>
        <position position="35"/>
    </location>
    <ligand>
        <name>substrate</name>
    </ligand>
</feature>
<feature type="binding site" evidence="7">
    <location>
        <position position="157"/>
    </location>
    <ligand>
        <name>ATP</name>
        <dbReference type="ChEBI" id="CHEBI:30616"/>
    </ligand>
</feature>
<dbReference type="eggNOG" id="COG0703">
    <property type="taxonomic scope" value="Bacteria"/>
</dbReference>
<reference evidence="8 9" key="1">
    <citation type="submission" date="2013-03" db="EMBL/GenBank/DDBJ databases">
        <title>Reference genome for the Human Microbiome Project.</title>
        <authorList>
            <person name="Aqrawi P."/>
            <person name="Ayvaz T."/>
            <person name="Bess C."/>
            <person name="Blankenburg K."/>
            <person name="Coyle M."/>
            <person name="Deng J."/>
            <person name="Forbes L."/>
            <person name="Fowler G."/>
            <person name="Francisco L."/>
            <person name="Fu Q."/>
            <person name="Gibbs R."/>
            <person name="Gross S."/>
            <person name="Gubbala S."/>
            <person name="Hale W."/>
            <person name="Hemphill L."/>
            <person name="Highlander S."/>
            <person name="Hirani K."/>
            <person name="Jackson L."/>
            <person name="Jakkamsetti A."/>
            <person name="Javaid M."/>
            <person name="Jayaseelan J.C."/>
            <person name="Jiang H."/>
            <person name="Joshi V."/>
            <person name="Korchina V."/>
            <person name="Kovar C."/>
            <person name="Lara F."/>
            <person name="Lee S."/>
            <person name="Liu Y."/>
            <person name="Mata R."/>
            <person name="Mathew T."/>
            <person name="Munidasa M."/>
            <person name="Muzny D."/>
            <person name="Nazareth L."/>
            <person name="Ngo R."/>
            <person name="Nguyen L."/>
            <person name="Nguyen N."/>
            <person name="Okwuonu G."/>
            <person name="Ongeri F."/>
            <person name="Palculict T."/>
            <person name="Patil S."/>
            <person name="Petrosino J."/>
            <person name="Pham C."/>
            <person name="Pham P."/>
            <person name="Pu L.-L."/>
            <person name="Qin X."/>
            <person name="Qu J."/>
            <person name="Reid J."/>
            <person name="Ross M."/>
            <person name="Ruth R."/>
            <person name="Saada N."/>
            <person name="San Lucas F."/>
            <person name="Santibanez J."/>
            <person name="Shang Y."/>
            <person name="Simmons D."/>
            <person name="Song X.-Z."/>
            <person name="Tang L.-Y."/>
            <person name="Thornton R."/>
            <person name="Warren J."/>
            <person name="Weissenberger G."/>
            <person name="Wilczek-Boney K."/>
            <person name="Worley K."/>
            <person name="Youmans B."/>
            <person name="Zhang J."/>
            <person name="Zhang L."/>
            <person name="Zhao Z."/>
            <person name="Zhou C."/>
            <person name="Zhu D."/>
            <person name="Zhu Y."/>
        </authorList>
    </citation>
    <scope>NUCLEOTIDE SEQUENCE [LARGE SCALE GENOMIC DNA]</scope>
    <source>
        <strain evidence="8 9">F0333</strain>
    </source>
</reference>
<comment type="subunit">
    <text evidence="7">Monomer.</text>
</comment>
<evidence type="ECO:0000256" key="2">
    <source>
        <dbReference type="ARBA" id="ARBA00022679"/>
    </source>
</evidence>
<comment type="similarity">
    <text evidence="7">Belongs to the shikimate kinase family.</text>
</comment>
<comment type="pathway">
    <text evidence="7">Metabolic intermediate biosynthesis; chorismate biosynthesis; chorismate from D-erythrose 4-phosphate and phosphoenolpyruvate: step 5/7.</text>
</comment>
<evidence type="ECO:0000313" key="8">
    <source>
        <dbReference type="EMBL" id="ENO17883.1"/>
    </source>
</evidence>
<comment type="caution">
    <text evidence="7">Lacks conserved residue(s) required for the propagation of feature annotation.</text>
</comment>
<keyword evidence="4 7" id="KW-0418">Kinase</keyword>
<dbReference type="OrthoDB" id="3256983at2"/>
<comment type="caution">
    <text evidence="8">The sequence shown here is derived from an EMBL/GenBank/DDBJ whole genome shotgun (WGS) entry which is preliminary data.</text>
</comment>
<protein>
    <recommendedName>
        <fullName evidence="7">Shikimate kinase</fullName>
        <shortName evidence="7">SK</shortName>
        <ecNumber evidence="7">2.7.1.71</ecNumber>
    </recommendedName>
</protein>
<comment type="function">
    <text evidence="7">Catalyzes the specific phosphorylation of the 3-hydroxyl group of shikimic acid using ATP as a cosubstrate.</text>
</comment>
<keyword evidence="7" id="KW-0479">Metal-binding</keyword>
<feature type="binding site" evidence="7">
    <location>
        <position position="122"/>
    </location>
    <ligand>
        <name>ATP</name>
        <dbReference type="ChEBI" id="CHEBI:30616"/>
    </ligand>
</feature>
<dbReference type="EMBL" id="AQHZ01000023">
    <property type="protein sequence ID" value="ENO17883.1"/>
    <property type="molecule type" value="Genomic_DNA"/>
</dbReference>
<dbReference type="GO" id="GO:0005829">
    <property type="term" value="C:cytosol"/>
    <property type="evidence" value="ECO:0007669"/>
    <property type="project" value="TreeGrafter"/>
</dbReference>
<dbReference type="GO" id="GO:0008652">
    <property type="term" value="P:amino acid biosynthetic process"/>
    <property type="evidence" value="ECO:0007669"/>
    <property type="project" value="UniProtKB-KW"/>
</dbReference>
<accession>N6X9R0</accession>
<evidence type="ECO:0000256" key="4">
    <source>
        <dbReference type="ARBA" id="ARBA00022777"/>
    </source>
</evidence>
<dbReference type="EC" id="2.7.1.71" evidence="7"/>
<evidence type="ECO:0000256" key="3">
    <source>
        <dbReference type="ARBA" id="ARBA00022741"/>
    </source>
</evidence>
<keyword evidence="5 7" id="KW-0067">ATP-binding</keyword>